<keyword evidence="1 2" id="KW-0732">Signal</keyword>
<sequence length="334" mass="34893">MPSFDSLGKSAFTAIAAAAFGCVLGLAAGGAQAQTVVKFAHVGGPNSAFTAGAKAFAAKFGELTQGRYKVEEFGASALGNETQIIEGLKAGTIDLGLSGLAGPLPVLVPELGVIVIPNLFSGPEHVKQVLDGPIGQRILDAMTARGIIGLGLGDNGFRHVLLTTKAAKSPADLAGLKIRIPNSPTLEKVFKAWGAEPVAMNIDSVYDALKTGRVDGMENSIPNAASYRFFDFVKNVSMLNYAYSSLVFLASPDFVAELSDADKAALKQAGLAGAQATRDFNEGEQKKLMEQLKGQGVSFHTDVDKAAFTAAVKPVQEELGAKYGDLFKQIIATK</sequence>
<dbReference type="CDD" id="cd13603">
    <property type="entry name" value="PBP2_TRAP_Siap_TeaA_like"/>
    <property type="match status" value="1"/>
</dbReference>
<dbReference type="NCBIfam" id="TIGR00787">
    <property type="entry name" value="dctP"/>
    <property type="match status" value="1"/>
</dbReference>
<dbReference type="InterPro" id="IPR004682">
    <property type="entry name" value="TRAP_DctP"/>
</dbReference>
<evidence type="ECO:0000313" key="3">
    <source>
        <dbReference type="EMBL" id="NYZ24110.1"/>
    </source>
</evidence>
<dbReference type="NCBIfam" id="NF037995">
    <property type="entry name" value="TRAP_S1"/>
    <property type="match status" value="1"/>
</dbReference>
<evidence type="ECO:0000256" key="2">
    <source>
        <dbReference type="SAM" id="SignalP"/>
    </source>
</evidence>
<feature type="chain" id="PRO_5045422211" evidence="2">
    <location>
        <begin position="34"/>
        <end position="334"/>
    </location>
</feature>
<name>A0ABX2TMJ7_9PROT</name>
<reference evidence="3 4" key="1">
    <citation type="submission" date="2020-05" db="EMBL/GenBank/DDBJ databases">
        <title>Azospirillum oleiclasticum sp. nov, a nitrogen-fixing and heavy crude oil-emulsifying bacterium isolated from the crude oil of Yumen Oilfield.</title>
        <authorList>
            <person name="Wu D."/>
            <person name="Cai M."/>
            <person name="Zhang X."/>
        </authorList>
    </citation>
    <scope>NUCLEOTIDE SEQUENCE [LARGE SCALE GENOMIC DNA]</scope>
    <source>
        <strain evidence="3 4">ROY-1-1-2</strain>
    </source>
</reference>
<organism evidence="3 4">
    <name type="scientific">Azospirillum oleiclasticum</name>
    <dbReference type="NCBI Taxonomy" id="2735135"/>
    <lineage>
        <taxon>Bacteria</taxon>
        <taxon>Pseudomonadati</taxon>
        <taxon>Pseudomonadota</taxon>
        <taxon>Alphaproteobacteria</taxon>
        <taxon>Rhodospirillales</taxon>
        <taxon>Azospirillaceae</taxon>
        <taxon>Azospirillum</taxon>
    </lineage>
</organism>
<protein>
    <submittedName>
        <fullName evidence="3">TRAP transporter substrate-binding protein</fullName>
    </submittedName>
</protein>
<dbReference type="SUPFAM" id="SSF53850">
    <property type="entry name" value="Periplasmic binding protein-like II"/>
    <property type="match status" value="1"/>
</dbReference>
<dbReference type="PANTHER" id="PTHR33376:SF5">
    <property type="entry name" value="EXTRACYTOPLASMIC SOLUTE RECEPTOR PROTEIN"/>
    <property type="match status" value="1"/>
</dbReference>
<dbReference type="InterPro" id="IPR018389">
    <property type="entry name" value="DctP_fam"/>
</dbReference>
<dbReference type="Gene3D" id="3.40.190.170">
    <property type="entry name" value="Bacterial extracellular solute-binding protein, family 7"/>
    <property type="match status" value="1"/>
</dbReference>
<dbReference type="PIRSF" id="PIRSF006470">
    <property type="entry name" value="DctB"/>
    <property type="match status" value="1"/>
</dbReference>
<feature type="signal peptide" evidence="2">
    <location>
        <begin position="1"/>
        <end position="33"/>
    </location>
</feature>
<gene>
    <name evidence="3" type="ORF">HND93_30775</name>
</gene>
<dbReference type="Pfam" id="PF03480">
    <property type="entry name" value="DctP"/>
    <property type="match status" value="1"/>
</dbReference>
<dbReference type="InterPro" id="IPR038404">
    <property type="entry name" value="TRAP_DctP_sf"/>
</dbReference>
<comment type="caution">
    <text evidence="3">The sequence shown here is derived from an EMBL/GenBank/DDBJ whole genome shotgun (WGS) entry which is preliminary data.</text>
</comment>
<evidence type="ECO:0000256" key="1">
    <source>
        <dbReference type="ARBA" id="ARBA00022729"/>
    </source>
</evidence>
<keyword evidence="4" id="KW-1185">Reference proteome</keyword>
<proteinExistence type="predicted"/>
<dbReference type="EMBL" id="JABFDB010000035">
    <property type="protein sequence ID" value="NYZ24110.1"/>
    <property type="molecule type" value="Genomic_DNA"/>
</dbReference>
<dbReference type="Proteomes" id="UP000584642">
    <property type="component" value="Unassembled WGS sequence"/>
</dbReference>
<evidence type="ECO:0000313" key="4">
    <source>
        <dbReference type="Proteomes" id="UP000584642"/>
    </source>
</evidence>
<dbReference type="PANTHER" id="PTHR33376">
    <property type="match status" value="1"/>
</dbReference>
<accession>A0ABX2TMJ7</accession>
<dbReference type="RefSeq" id="WP_180285885.1">
    <property type="nucleotide sequence ID" value="NZ_JABFDB010000035.1"/>
</dbReference>